<feature type="binding site" evidence="17">
    <location>
        <position position="299"/>
    </location>
    <ligand>
        <name>(6S)-NADPHX</name>
        <dbReference type="ChEBI" id="CHEBI:64076"/>
    </ligand>
</feature>
<evidence type="ECO:0000313" key="22">
    <source>
        <dbReference type="EMBL" id="ACQ93987.1"/>
    </source>
</evidence>
<feature type="binding site" evidence="17">
    <location>
        <begin position="382"/>
        <end position="386"/>
    </location>
    <ligand>
        <name>AMP</name>
        <dbReference type="ChEBI" id="CHEBI:456215"/>
    </ligand>
</feature>
<comment type="cofactor">
    <cofactor evidence="18 19">
        <name>K(+)</name>
        <dbReference type="ChEBI" id="CHEBI:29103"/>
    </cofactor>
    <text evidence="18 19">Binds 1 potassium ion per subunit.</text>
</comment>
<dbReference type="HAMAP" id="MF_01965">
    <property type="entry name" value="NADHX_dehydratase"/>
    <property type="match status" value="1"/>
</dbReference>
<evidence type="ECO:0000256" key="6">
    <source>
        <dbReference type="ARBA" id="ARBA00022741"/>
    </source>
</evidence>
<comment type="similarity">
    <text evidence="17">Belongs to the NnrD/CARKD family.</text>
</comment>
<dbReference type="InterPro" id="IPR017953">
    <property type="entry name" value="Carbohydrate_kinase_pred_CS"/>
</dbReference>
<keyword evidence="13" id="KW-0511">Multifunctional enzyme</keyword>
<feature type="binding site" evidence="18">
    <location>
        <position position="144"/>
    </location>
    <ligand>
        <name>K(+)</name>
        <dbReference type="ChEBI" id="CHEBI:29103"/>
    </ligand>
</feature>
<dbReference type="HOGENOM" id="CLU_024853_4_3_6"/>
<evidence type="ECO:0000256" key="18">
    <source>
        <dbReference type="HAMAP-Rule" id="MF_01966"/>
    </source>
</evidence>
<evidence type="ECO:0000256" key="3">
    <source>
        <dbReference type="ARBA" id="ARBA00006001"/>
    </source>
</evidence>
<evidence type="ECO:0000256" key="8">
    <source>
        <dbReference type="ARBA" id="ARBA00022857"/>
    </source>
</evidence>
<reference evidence="22 23" key="2">
    <citation type="journal article" date="2011" name="Stand. Genomic Sci.">
        <title>Complete genome sequence of Tolumonas auensis type strain (TA 4).</title>
        <authorList>
            <person name="Chertkov O."/>
            <person name="Copeland A."/>
            <person name="Lucas S."/>
            <person name="Lapidus A."/>
            <person name="Berry K.W."/>
            <person name="Detter J.C."/>
            <person name="Del Rio T.G."/>
            <person name="Hammon N."/>
            <person name="Dalin E."/>
            <person name="Tice H."/>
            <person name="Pitluck S."/>
            <person name="Richardson P."/>
            <person name="Bruce D."/>
            <person name="Goodwin L."/>
            <person name="Han C."/>
            <person name="Tapia R."/>
            <person name="Saunders E."/>
            <person name="Schmutz J."/>
            <person name="Brettin T."/>
            <person name="Larimer F."/>
            <person name="Land M."/>
            <person name="Hauser L."/>
            <person name="Spring S."/>
            <person name="Rohde M."/>
            <person name="Kyrpides N.C."/>
            <person name="Ivanova N."/>
            <person name="Goker M."/>
            <person name="Beller H.R."/>
            <person name="Klenk H.P."/>
            <person name="Woyke T."/>
        </authorList>
    </citation>
    <scope>NUCLEOTIDE SEQUENCE [LARGE SCALE GENOMIC DNA]</scope>
    <source>
        <strain evidence="23">DSM 9187 / TA4</strain>
    </source>
</reference>
<evidence type="ECO:0000256" key="11">
    <source>
        <dbReference type="ARBA" id="ARBA00023235"/>
    </source>
</evidence>
<comment type="similarity">
    <text evidence="4 19">In the C-terminal section; belongs to the NnrD/CARKD family.</text>
</comment>
<dbReference type="Gene3D" id="3.40.50.10260">
    <property type="entry name" value="YjeF N-terminal domain"/>
    <property type="match status" value="1"/>
</dbReference>
<feature type="binding site" evidence="18">
    <location>
        <position position="141"/>
    </location>
    <ligand>
        <name>(6S)-NADPHX</name>
        <dbReference type="ChEBI" id="CHEBI:64076"/>
    </ligand>
</feature>
<dbReference type="PIRSF" id="PIRSF017184">
    <property type="entry name" value="Nnr"/>
    <property type="match status" value="1"/>
</dbReference>
<dbReference type="Pfam" id="PF01256">
    <property type="entry name" value="Carb_kinase"/>
    <property type="match status" value="1"/>
</dbReference>
<comment type="caution">
    <text evidence="18">Lacks conserved residue(s) required for the propagation of feature annotation.</text>
</comment>
<keyword evidence="12 17" id="KW-0456">Lyase</keyword>
<comment type="function">
    <text evidence="14 19">Bifunctional enzyme that catalyzes the epimerization of the S- and R-forms of NAD(P)HX and the dehydration of the S-form of NAD(P)HX at the expense of ADP, which is converted to AMP. This allows the repair of both epimers of NAD(P)HX, a damaged form of NAD(P)H that is a result of enzymatic or heat-dependent hydration.</text>
</comment>
<evidence type="ECO:0000256" key="2">
    <source>
        <dbReference type="ARBA" id="ARBA00000909"/>
    </source>
</evidence>
<keyword evidence="7 17" id="KW-0067">ATP-binding</keyword>
<evidence type="ECO:0000256" key="1">
    <source>
        <dbReference type="ARBA" id="ARBA00000013"/>
    </source>
</evidence>
<evidence type="ECO:0000256" key="4">
    <source>
        <dbReference type="ARBA" id="ARBA00009524"/>
    </source>
</evidence>
<comment type="similarity">
    <text evidence="18">Belongs to the NnrE/AIBP family.</text>
</comment>
<dbReference type="KEGG" id="tau:Tola_2390"/>
<feature type="binding site" evidence="17">
    <location>
        <position position="345"/>
    </location>
    <ligand>
        <name>(6S)-NADPHX</name>
        <dbReference type="ChEBI" id="CHEBI:64076"/>
    </ligand>
</feature>
<comment type="catalytic activity">
    <reaction evidence="16 17 19">
        <text>(6S)-NADPHX + ADP = AMP + phosphate + NADPH + H(+)</text>
        <dbReference type="Rhea" id="RHEA:32235"/>
        <dbReference type="ChEBI" id="CHEBI:15378"/>
        <dbReference type="ChEBI" id="CHEBI:43474"/>
        <dbReference type="ChEBI" id="CHEBI:57783"/>
        <dbReference type="ChEBI" id="CHEBI:64076"/>
        <dbReference type="ChEBI" id="CHEBI:456215"/>
        <dbReference type="ChEBI" id="CHEBI:456216"/>
        <dbReference type="EC" id="4.2.1.136"/>
    </reaction>
</comment>
<keyword evidence="23" id="KW-1185">Reference proteome</keyword>
<dbReference type="PROSITE" id="PS01050">
    <property type="entry name" value="YJEF_C_2"/>
    <property type="match status" value="1"/>
</dbReference>
<dbReference type="InterPro" id="IPR036652">
    <property type="entry name" value="YjeF_N_dom_sf"/>
</dbReference>
<dbReference type="PANTHER" id="PTHR12592:SF0">
    <property type="entry name" value="ATP-DEPENDENT (S)-NAD(P)H-HYDRATE DEHYDRATASE"/>
    <property type="match status" value="1"/>
</dbReference>
<dbReference type="GO" id="GO:0046872">
    <property type="term" value="F:metal ion binding"/>
    <property type="evidence" value="ECO:0007669"/>
    <property type="project" value="UniProtKB-UniRule"/>
</dbReference>
<keyword evidence="10 17" id="KW-0520">NAD</keyword>
<evidence type="ECO:0000256" key="19">
    <source>
        <dbReference type="PIRNR" id="PIRNR017184"/>
    </source>
</evidence>
<proteinExistence type="inferred from homology"/>
<evidence type="ECO:0000256" key="12">
    <source>
        <dbReference type="ARBA" id="ARBA00023239"/>
    </source>
</evidence>
<dbReference type="GO" id="GO:0110051">
    <property type="term" value="P:metabolite repair"/>
    <property type="evidence" value="ECO:0007669"/>
    <property type="project" value="TreeGrafter"/>
</dbReference>
<dbReference type="PROSITE" id="PS51383">
    <property type="entry name" value="YJEF_C_3"/>
    <property type="match status" value="1"/>
</dbReference>
<feature type="binding site" evidence="18">
    <location>
        <position position="108"/>
    </location>
    <ligand>
        <name>K(+)</name>
        <dbReference type="ChEBI" id="CHEBI:29103"/>
    </ligand>
</feature>
<dbReference type="GO" id="GO:0052855">
    <property type="term" value="F:ADP-dependent NAD(P)H-hydrate dehydratase activity"/>
    <property type="evidence" value="ECO:0007669"/>
    <property type="project" value="UniProtKB-UniRule"/>
</dbReference>
<dbReference type="GO" id="GO:0046496">
    <property type="term" value="P:nicotinamide nucleotide metabolic process"/>
    <property type="evidence" value="ECO:0007669"/>
    <property type="project" value="UniProtKB-UniRule"/>
</dbReference>
<dbReference type="Pfam" id="PF03853">
    <property type="entry name" value="YjeF_N"/>
    <property type="match status" value="1"/>
</dbReference>
<feature type="binding site" evidence="17">
    <location>
        <position position="242"/>
    </location>
    <ligand>
        <name>(6S)-NADPHX</name>
        <dbReference type="ChEBI" id="CHEBI:64076"/>
    </ligand>
</feature>
<comment type="cofactor">
    <cofactor evidence="17">
        <name>Mg(2+)</name>
        <dbReference type="ChEBI" id="CHEBI:18420"/>
    </cofactor>
</comment>
<keyword evidence="5 18" id="KW-0479">Metal-binding</keyword>
<dbReference type="eggNOG" id="COG0062">
    <property type="taxonomic scope" value="Bacteria"/>
</dbReference>
<dbReference type="NCBIfam" id="TIGR00197">
    <property type="entry name" value="yjeF_nterm"/>
    <property type="match status" value="1"/>
</dbReference>
<keyword evidence="22" id="KW-0418">Kinase</keyword>
<feature type="binding site" evidence="18">
    <location>
        <position position="47"/>
    </location>
    <ligand>
        <name>K(+)</name>
        <dbReference type="ChEBI" id="CHEBI:29103"/>
    </ligand>
</feature>
<dbReference type="AlphaFoldDB" id="C4L9N4"/>
<dbReference type="GO" id="GO:0016301">
    <property type="term" value="F:kinase activity"/>
    <property type="evidence" value="ECO:0007669"/>
    <property type="project" value="UniProtKB-KW"/>
</dbReference>
<accession>C4L9N4</accession>
<dbReference type="InterPro" id="IPR029056">
    <property type="entry name" value="Ribokinase-like"/>
</dbReference>
<name>C4L9N4_TOLAT</name>
<feature type="binding site" evidence="17">
    <location>
        <position position="411"/>
    </location>
    <ligand>
        <name>(6S)-NADPHX</name>
        <dbReference type="ChEBI" id="CHEBI:64076"/>
    </ligand>
</feature>
<feature type="binding site" evidence="17">
    <location>
        <position position="410"/>
    </location>
    <ligand>
        <name>AMP</name>
        <dbReference type="ChEBI" id="CHEBI:456215"/>
    </ligand>
</feature>
<comment type="function">
    <text evidence="17">Catalyzes the dehydration of the S-form of NAD(P)HX at the expense of ADP, which is converted to AMP. Together with NAD(P)HX epimerase, which catalyzes the epimerization of the S- and R-forms, the enzyme allows the repair of both epimers of NAD(P)HX, a damaged form of NAD(P)H that is a result of enzymatic or heat-dependent hydration.</text>
</comment>
<dbReference type="EMBL" id="CP001616">
    <property type="protein sequence ID" value="ACQ93987.1"/>
    <property type="molecule type" value="Genomic_DNA"/>
</dbReference>
<keyword evidence="6 17" id="KW-0547">Nucleotide-binding</keyword>
<evidence type="ECO:0000256" key="14">
    <source>
        <dbReference type="ARBA" id="ARBA00025153"/>
    </source>
</evidence>
<dbReference type="CDD" id="cd01171">
    <property type="entry name" value="YXKO-related"/>
    <property type="match status" value="1"/>
</dbReference>
<feature type="binding site" evidence="18">
    <location>
        <begin position="112"/>
        <end position="118"/>
    </location>
    <ligand>
        <name>(6S)-NADPHX</name>
        <dbReference type="ChEBI" id="CHEBI:64076"/>
    </ligand>
</feature>
<dbReference type="EC" id="5.1.99.6" evidence="19"/>
<dbReference type="InterPro" id="IPR000631">
    <property type="entry name" value="CARKD"/>
</dbReference>
<dbReference type="HAMAP" id="MF_01966">
    <property type="entry name" value="NADHX_epimerase"/>
    <property type="match status" value="1"/>
</dbReference>
<comment type="function">
    <text evidence="18">Catalyzes the epimerization of the S- and R-forms of NAD(P)HX, a damaged form of NAD(P)H that is a result of enzymatic or heat-dependent hydration. This is a prerequisite for the S-specific NAD(P)H-hydrate dehydratase to allow the repair of both epimers of NAD(P)HX.</text>
</comment>
<evidence type="ECO:0000259" key="21">
    <source>
        <dbReference type="PROSITE" id="PS51385"/>
    </source>
</evidence>
<comment type="catalytic activity">
    <reaction evidence="2 18 19">
        <text>(6R)-NADPHX = (6S)-NADPHX</text>
        <dbReference type="Rhea" id="RHEA:32227"/>
        <dbReference type="ChEBI" id="CHEBI:64076"/>
        <dbReference type="ChEBI" id="CHEBI:64077"/>
        <dbReference type="EC" id="5.1.99.6"/>
    </reaction>
</comment>
<dbReference type="PANTHER" id="PTHR12592">
    <property type="entry name" value="ATP-DEPENDENT (S)-NAD(P)H-HYDRATE DEHYDRATASE FAMILY MEMBER"/>
    <property type="match status" value="1"/>
</dbReference>
<evidence type="ECO:0000256" key="13">
    <source>
        <dbReference type="ARBA" id="ARBA00023268"/>
    </source>
</evidence>
<dbReference type="NCBIfam" id="TIGR00196">
    <property type="entry name" value="yjeF_cterm"/>
    <property type="match status" value="1"/>
</dbReference>
<feature type="binding site" evidence="18">
    <location>
        <begin position="46"/>
        <end position="50"/>
    </location>
    <ligand>
        <name>(6S)-NADPHX</name>
        <dbReference type="ChEBI" id="CHEBI:64076"/>
    </ligand>
</feature>
<organism evidence="22 23">
    <name type="scientific">Tolumonas auensis (strain DSM 9187 / NBRC 110442 / TA 4)</name>
    <dbReference type="NCBI Taxonomy" id="595494"/>
    <lineage>
        <taxon>Bacteria</taxon>
        <taxon>Pseudomonadati</taxon>
        <taxon>Pseudomonadota</taxon>
        <taxon>Gammaproteobacteria</taxon>
        <taxon>Aeromonadales</taxon>
        <taxon>Aeromonadaceae</taxon>
        <taxon>Tolumonas</taxon>
    </lineage>
</organism>
<comment type="similarity">
    <text evidence="3 19">In the N-terminal section; belongs to the NnrE/AIBP family.</text>
</comment>
<dbReference type="GO" id="GO:0052856">
    <property type="term" value="F:NAD(P)HX epimerase activity"/>
    <property type="evidence" value="ECO:0007669"/>
    <property type="project" value="UniProtKB-UniRule"/>
</dbReference>
<evidence type="ECO:0000256" key="5">
    <source>
        <dbReference type="ARBA" id="ARBA00022723"/>
    </source>
</evidence>
<keyword evidence="9 18" id="KW-0630">Potassium</keyword>
<dbReference type="SUPFAM" id="SSF53613">
    <property type="entry name" value="Ribokinase-like"/>
    <property type="match status" value="1"/>
</dbReference>
<dbReference type="GO" id="GO:0005524">
    <property type="term" value="F:ATP binding"/>
    <property type="evidence" value="ECO:0007669"/>
    <property type="project" value="UniProtKB-UniRule"/>
</dbReference>
<dbReference type="Gene3D" id="3.40.1190.20">
    <property type="match status" value="1"/>
</dbReference>
<keyword evidence="8 17" id="KW-0521">NADP</keyword>
<dbReference type="InterPro" id="IPR004443">
    <property type="entry name" value="YjeF_N_dom"/>
</dbReference>
<evidence type="ECO:0000259" key="20">
    <source>
        <dbReference type="PROSITE" id="PS51383"/>
    </source>
</evidence>
<evidence type="ECO:0000256" key="16">
    <source>
        <dbReference type="ARBA" id="ARBA00049209"/>
    </source>
</evidence>
<dbReference type="SUPFAM" id="SSF64153">
    <property type="entry name" value="YjeF N-terminal domain-like"/>
    <property type="match status" value="1"/>
</dbReference>
<keyword evidence="11 18" id="KW-0413">Isomerase</keyword>
<dbReference type="PROSITE" id="PS51385">
    <property type="entry name" value="YJEF_N"/>
    <property type="match status" value="1"/>
</dbReference>
<evidence type="ECO:0000256" key="9">
    <source>
        <dbReference type="ARBA" id="ARBA00022958"/>
    </source>
</evidence>
<keyword evidence="22" id="KW-0808">Transferase</keyword>
<evidence type="ECO:0000313" key="23">
    <source>
        <dbReference type="Proteomes" id="UP000009073"/>
    </source>
</evidence>
<dbReference type="EC" id="4.2.1.136" evidence="19"/>
<evidence type="ECO:0000256" key="15">
    <source>
        <dbReference type="ARBA" id="ARBA00048238"/>
    </source>
</evidence>
<feature type="domain" description="YjeF N-terminal" evidence="21">
    <location>
        <begin position="1"/>
        <end position="198"/>
    </location>
</feature>
<gene>
    <name evidence="17" type="primary">nnrD</name>
    <name evidence="18" type="synonym">nnrE</name>
    <name evidence="22" type="ordered locus">Tola_2390</name>
</gene>
<evidence type="ECO:0000256" key="17">
    <source>
        <dbReference type="HAMAP-Rule" id="MF_01965"/>
    </source>
</evidence>
<dbReference type="InterPro" id="IPR030677">
    <property type="entry name" value="Nnr"/>
</dbReference>
<comment type="catalytic activity">
    <reaction evidence="15 17 19">
        <text>(6S)-NADHX + ADP = AMP + phosphate + NADH + H(+)</text>
        <dbReference type="Rhea" id="RHEA:32223"/>
        <dbReference type="ChEBI" id="CHEBI:15378"/>
        <dbReference type="ChEBI" id="CHEBI:43474"/>
        <dbReference type="ChEBI" id="CHEBI:57945"/>
        <dbReference type="ChEBI" id="CHEBI:64074"/>
        <dbReference type="ChEBI" id="CHEBI:456215"/>
        <dbReference type="ChEBI" id="CHEBI:456216"/>
        <dbReference type="EC" id="4.2.1.136"/>
    </reaction>
</comment>
<comment type="subunit">
    <text evidence="17">Homotetramer.</text>
</comment>
<protein>
    <recommendedName>
        <fullName evidence="19">Bifunctional NAD(P)H-hydrate repair enzyme</fullName>
    </recommendedName>
    <alternativeName>
        <fullName evidence="19">Nicotinamide nucleotide repair protein</fullName>
    </alternativeName>
    <domain>
        <recommendedName>
            <fullName evidence="19">ADP-dependent (S)-NAD(P)H-hydrate dehydratase</fullName>
            <ecNumber evidence="19">4.2.1.136</ecNumber>
        </recommendedName>
        <alternativeName>
            <fullName evidence="19">ADP-dependent NAD(P)HX dehydratase</fullName>
        </alternativeName>
    </domain>
    <domain>
        <recommendedName>
            <fullName evidence="19">NAD(P)H-hydrate epimerase</fullName>
            <ecNumber evidence="19">5.1.99.6</ecNumber>
        </recommendedName>
    </domain>
</protein>
<feature type="domain" description="YjeF C-terminal" evidence="20">
    <location>
        <begin position="207"/>
        <end position="470"/>
    </location>
</feature>
<comment type="catalytic activity">
    <reaction evidence="1 18 19">
        <text>(6R)-NADHX = (6S)-NADHX</text>
        <dbReference type="Rhea" id="RHEA:32215"/>
        <dbReference type="ChEBI" id="CHEBI:64074"/>
        <dbReference type="ChEBI" id="CHEBI:64075"/>
        <dbReference type="EC" id="5.1.99.6"/>
    </reaction>
</comment>
<dbReference type="Proteomes" id="UP000009073">
    <property type="component" value="Chromosome"/>
</dbReference>
<dbReference type="eggNOG" id="COG0063">
    <property type="taxonomic scope" value="Bacteria"/>
</dbReference>
<evidence type="ECO:0000256" key="7">
    <source>
        <dbReference type="ARBA" id="ARBA00022840"/>
    </source>
</evidence>
<reference evidence="23" key="1">
    <citation type="submission" date="2009-05" db="EMBL/GenBank/DDBJ databases">
        <title>Complete sequence of Tolumonas auensis DSM 9187.</title>
        <authorList>
            <consortium name="US DOE Joint Genome Institute"/>
            <person name="Lucas S."/>
            <person name="Copeland A."/>
            <person name="Lapidus A."/>
            <person name="Glavina del Rio T."/>
            <person name="Tice H."/>
            <person name="Bruce D."/>
            <person name="Goodwin L."/>
            <person name="Pitluck S."/>
            <person name="Chertkov O."/>
            <person name="Brettin T."/>
            <person name="Detter J.C."/>
            <person name="Han C."/>
            <person name="Larimer F."/>
            <person name="Land M."/>
            <person name="Hauser L."/>
            <person name="Kyrpides N."/>
            <person name="Mikhailova N."/>
            <person name="Spring S."/>
            <person name="Beller H."/>
        </authorList>
    </citation>
    <scope>NUCLEOTIDE SEQUENCE [LARGE SCALE GENOMIC DNA]</scope>
    <source>
        <strain evidence="23">DSM 9187 / TA4</strain>
    </source>
</reference>
<evidence type="ECO:0000256" key="10">
    <source>
        <dbReference type="ARBA" id="ARBA00023027"/>
    </source>
</evidence>
<sequence length="483" mass="51528">MEQQLVAVQHVSMYQLMQRAGDALFQALQLRWPSARHLWIFCGKGNNGGDGYVLARLAKLAGYNVEVVAFDEPPPGIPAEQARRDWLNAGGKCSGLHTLHGKPDLIIDALLGIGPSTPLRGELLAWIQFINRQAVPVLAVDIPSGLNADTGMPLGGAVHAAATLTFVALKCGLLTGLAADYTGDLYLSDLKNGAAGYCDIGGIHIMSYDRVAQSLFPRPRTAHKGDCGKVLLAGGGPGMPGAIRLAGEAALRTGAGLVKIFCHPENRQLVFSGRPELMFCHELAADTLCWPDVLVAGPGLGLDEWGQQQWQHLLSYHGKMVVDADALNWLAQEPQVRHNWVLTPHPGEAARLLQCTSADVQSDRFAAVQELQHRYGGVVLLKGFGTLISDGKQIAICTEGNPGMASGGMGDVLSGIIAALLAQGLPLYDAACCGALLHGKAANEIAKEHGERGMLASDLFFWLQKLANPQRYQHGKNADTNSQ</sequence>
<dbReference type="STRING" id="595494.Tola_2390"/>